<evidence type="ECO:0000313" key="4">
    <source>
        <dbReference type="EMBL" id="PQA54103.1"/>
    </source>
</evidence>
<evidence type="ECO:0000259" key="3">
    <source>
        <dbReference type="PROSITE" id="PS51782"/>
    </source>
</evidence>
<accession>A0A2S7IG78</accession>
<feature type="compositionally biased region" description="Basic and acidic residues" evidence="1">
    <location>
        <begin position="95"/>
        <end position="117"/>
    </location>
</feature>
<feature type="transmembrane region" description="Helical" evidence="2">
    <location>
        <begin position="20"/>
        <end position="38"/>
    </location>
</feature>
<organism evidence="4 5">
    <name type="scientific">Siphonobacter curvatus</name>
    <dbReference type="NCBI Taxonomy" id="2094562"/>
    <lineage>
        <taxon>Bacteria</taxon>
        <taxon>Pseudomonadati</taxon>
        <taxon>Bacteroidota</taxon>
        <taxon>Cytophagia</taxon>
        <taxon>Cytophagales</taxon>
        <taxon>Cytophagaceae</taxon>
        <taxon>Siphonobacter</taxon>
    </lineage>
</organism>
<protein>
    <submittedName>
        <fullName evidence="4">Peptidoglycan-binding protein</fullName>
    </submittedName>
</protein>
<feature type="domain" description="LysM" evidence="3">
    <location>
        <begin position="130"/>
        <end position="174"/>
    </location>
</feature>
<comment type="caution">
    <text evidence="4">The sequence shown here is derived from an EMBL/GenBank/DDBJ whole genome shotgun (WGS) entry which is preliminary data.</text>
</comment>
<dbReference type="InterPro" id="IPR018392">
    <property type="entry name" value="LysM"/>
</dbReference>
<dbReference type="OrthoDB" id="912393at2"/>
<dbReference type="GO" id="GO:0008932">
    <property type="term" value="F:lytic endotransglycosylase activity"/>
    <property type="evidence" value="ECO:0007669"/>
    <property type="project" value="TreeGrafter"/>
</dbReference>
<dbReference type="InterPro" id="IPR036779">
    <property type="entry name" value="LysM_dom_sf"/>
</dbReference>
<dbReference type="Gene3D" id="3.10.350.10">
    <property type="entry name" value="LysM domain"/>
    <property type="match status" value="2"/>
</dbReference>
<dbReference type="SMART" id="SM00257">
    <property type="entry name" value="LysM"/>
    <property type="match status" value="2"/>
</dbReference>
<keyword evidence="5" id="KW-1185">Reference proteome</keyword>
<name>A0A2S7IG78_9BACT</name>
<dbReference type="CDD" id="cd00118">
    <property type="entry name" value="LysM"/>
    <property type="match status" value="2"/>
</dbReference>
<feature type="domain" description="LysM" evidence="3">
    <location>
        <begin position="178"/>
        <end position="221"/>
    </location>
</feature>
<dbReference type="Proteomes" id="UP000239590">
    <property type="component" value="Unassembled WGS sequence"/>
</dbReference>
<keyword evidence="2" id="KW-0812">Transmembrane</keyword>
<evidence type="ECO:0000313" key="5">
    <source>
        <dbReference type="Proteomes" id="UP000239590"/>
    </source>
</evidence>
<dbReference type="SUPFAM" id="SSF54106">
    <property type="entry name" value="LysM domain"/>
    <property type="match status" value="2"/>
</dbReference>
<dbReference type="PANTHER" id="PTHR33734">
    <property type="entry name" value="LYSM DOMAIN-CONTAINING GPI-ANCHORED PROTEIN 2"/>
    <property type="match status" value="1"/>
</dbReference>
<dbReference type="PANTHER" id="PTHR33734:SF22">
    <property type="entry name" value="MEMBRANE-BOUND LYTIC MUREIN TRANSGLYCOSYLASE D"/>
    <property type="match status" value="1"/>
</dbReference>
<dbReference type="PROSITE" id="PS51782">
    <property type="entry name" value="LYSM"/>
    <property type="match status" value="2"/>
</dbReference>
<evidence type="ECO:0000256" key="2">
    <source>
        <dbReference type="SAM" id="Phobius"/>
    </source>
</evidence>
<gene>
    <name evidence="4" type="ORF">C5O19_23335</name>
</gene>
<dbReference type="Pfam" id="PF01476">
    <property type="entry name" value="LysM"/>
    <property type="match status" value="2"/>
</dbReference>
<reference evidence="5" key="1">
    <citation type="submission" date="2018-02" db="EMBL/GenBank/DDBJ databases">
        <title>Genome sequencing of Solimonas sp. HR-BB.</title>
        <authorList>
            <person name="Lee Y."/>
            <person name="Jeon C.O."/>
        </authorList>
    </citation>
    <scope>NUCLEOTIDE SEQUENCE [LARGE SCALE GENOMIC DNA]</scope>
    <source>
        <strain evidence="5">HR-U</strain>
    </source>
</reference>
<proteinExistence type="predicted"/>
<keyword evidence="2" id="KW-0472">Membrane</keyword>
<feature type="compositionally biased region" description="Low complexity" evidence="1">
    <location>
        <begin position="80"/>
        <end position="94"/>
    </location>
</feature>
<keyword evidence="2" id="KW-1133">Transmembrane helix</keyword>
<sequence length="226" mass="24226">MNAMEERNPKEGSSLPTITLGVLVIVVVALLYIGYAYFMDEDAVTLTPQKVETAAFTDASSENVASDVPTPPAVQPEAIDATPTMGPTGTTDTATETKKPVAKTEKKEEKKEEKKAEKSTEAVVARGGAISYKVNGGQTFYSIATKYGLSESRLKAANPDVDPTKLQAGKNLKIPVYATHTVGKGDILRVVAQKYGVTVDALMKANGKTKNYVEKGEKLIIPYPKK</sequence>
<dbReference type="EMBL" id="PTRA01000007">
    <property type="protein sequence ID" value="PQA54103.1"/>
    <property type="molecule type" value="Genomic_DNA"/>
</dbReference>
<dbReference type="AlphaFoldDB" id="A0A2S7IG78"/>
<feature type="region of interest" description="Disordered" evidence="1">
    <location>
        <begin position="57"/>
        <end position="117"/>
    </location>
</feature>
<evidence type="ECO:0000256" key="1">
    <source>
        <dbReference type="SAM" id="MobiDB-lite"/>
    </source>
</evidence>